<dbReference type="InterPro" id="IPR035965">
    <property type="entry name" value="PAS-like_dom_sf"/>
</dbReference>
<keyword evidence="2" id="KW-0547">Nucleotide-binding</keyword>
<feature type="non-terminal residue" evidence="7">
    <location>
        <position position="144"/>
    </location>
</feature>
<dbReference type="AlphaFoldDB" id="X0RSB1"/>
<dbReference type="EMBL" id="BARS01007951">
    <property type="protein sequence ID" value="GAF71734.1"/>
    <property type="molecule type" value="Genomic_DNA"/>
</dbReference>
<dbReference type="GO" id="GO:0006355">
    <property type="term" value="P:regulation of DNA-templated transcription"/>
    <property type="evidence" value="ECO:0007669"/>
    <property type="project" value="InterPro"/>
</dbReference>
<comment type="caution">
    <text evidence="7">The sequence shown here is derived from an EMBL/GenBank/DDBJ whole genome shotgun (WGS) entry which is preliminary data.</text>
</comment>
<dbReference type="PROSITE" id="PS50113">
    <property type="entry name" value="PAC"/>
    <property type="match status" value="1"/>
</dbReference>
<proteinExistence type="predicted"/>
<dbReference type="InterPro" id="IPR013767">
    <property type="entry name" value="PAS_fold"/>
</dbReference>
<dbReference type="GO" id="GO:0005524">
    <property type="term" value="F:ATP binding"/>
    <property type="evidence" value="ECO:0007669"/>
    <property type="project" value="UniProtKB-KW"/>
</dbReference>
<gene>
    <name evidence="7" type="ORF">S01H1_15241</name>
</gene>
<evidence type="ECO:0000256" key="1">
    <source>
        <dbReference type="ARBA" id="ARBA00022679"/>
    </source>
</evidence>
<dbReference type="InterPro" id="IPR052994">
    <property type="entry name" value="Tiny_macrocysts_regulators"/>
</dbReference>
<dbReference type="GO" id="GO:0000155">
    <property type="term" value="F:phosphorelay sensor kinase activity"/>
    <property type="evidence" value="ECO:0007669"/>
    <property type="project" value="InterPro"/>
</dbReference>
<dbReference type="InterPro" id="IPR003661">
    <property type="entry name" value="HisK_dim/P_dom"/>
</dbReference>
<dbReference type="InterPro" id="IPR000700">
    <property type="entry name" value="PAS-assoc_C"/>
</dbReference>
<evidence type="ECO:0000256" key="2">
    <source>
        <dbReference type="ARBA" id="ARBA00022741"/>
    </source>
</evidence>
<accession>X0RSB1</accession>
<dbReference type="Pfam" id="PF00989">
    <property type="entry name" value="PAS"/>
    <property type="match status" value="1"/>
</dbReference>
<dbReference type="PANTHER" id="PTHR31600:SF2">
    <property type="entry name" value="GAMETE ENRICHED GENE 10 PROTEIN-RELATED"/>
    <property type="match status" value="1"/>
</dbReference>
<evidence type="ECO:0000259" key="6">
    <source>
        <dbReference type="PROSITE" id="PS50113"/>
    </source>
</evidence>
<evidence type="ECO:0000259" key="5">
    <source>
        <dbReference type="PROSITE" id="PS50112"/>
    </source>
</evidence>
<dbReference type="FunFam" id="3.30.450.20:FF:000060">
    <property type="entry name" value="Sensor protein FixL"/>
    <property type="match status" value="1"/>
</dbReference>
<keyword evidence="4" id="KW-0067">ATP-binding</keyword>
<name>X0RSB1_9ZZZZ</name>
<dbReference type="InterPro" id="IPR036097">
    <property type="entry name" value="HisK_dim/P_sf"/>
</dbReference>
<dbReference type="Gene3D" id="1.10.287.130">
    <property type="match status" value="1"/>
</dbReference>
<feature type="domain" description="PAC" evidence="6">
    <location>
        <begin position="70"/>
        <end position="120"/>
    </location>
</feature>
<keyword evidence="1" id="KW-0808">Transferase</keyword>
<evidence type="ECO:0000256" key="3">
    <source>
        <dbReference type="ARBA" id="ARBA00022777"/>
    </source>
</evidence>
<dbReference type="SUPFAM" id="SSF47384">
    <property type="entry name" value="Homodimeric domain of signal transducing histidine kinase"/>
    <property type="match status" value="1"/>
</dbReference>
<dbReference type="InterPro" id="IPR000014">
    <property type="entry name" value="PAS"/>
</dbReference>
<protein>
    <recommendedName>
        <fullName evidence="8">PAS domain-containing protein</fullName>
    </recommendedName>
</protein>
<sequence length="144" mass="16085">MDAAVDAIIIIDAKGEIQTFNKSAQQMFGYSEKEALNRNVSLLMPEPHRSSHDGFLRNYMNTGKAAIIGIGREVAGLKKSGEIFPILLSVGEAKYADSFRFVGIIRDISDRKRFERELEAARHEAEAASRAKSQFLANMSHEIR</sequence>
<evidence type="ECO:0000313" key="7">
    <source>
        <dbReference type="EMBL" id="GAF71734.1"/>
    </source>
</evidence>
<dbReference type="NCBIfam" id="TIGR00229">
    <property type="entry name" value="sensory_box"/>
    <property type="match status" value="1"/>
</dbReference>
<dbReference type="SUPFAM" id="SSF55785">
    <property type="entry name" value="PYP-like sensor domain (PAS domain)"/>
    <property type="match status" value="1"/>
</dbReference>
<dbReference type="PROSITE" id="PS50112">
    <property type="entry name" value="PAS"/>
    <property type="match status" value="1"/>
</dbReference>
<feature type="domain" description="PAS" evidence="5">
    <location>
        <begin position="1"/>
        <end position="63"/>
    </location>
</feature>
<dbReference type="PANTHER" id="PTHR31600">
    <property type="entry name" value="TINY MACROCYSTS PROTEIN B-RELATED"/>
    <property type="match status" value="1"/>
</dbReference>
<evidence type="ECO:0008006" key="8">
    <source>
        <dbReference type="Google" id="ProtNLM"/>
    </source>
</evidence>
<keyword evidence="3" id="KW-0418">Kinase</keyword>
<organism evidence="7">
    <name type="scientific">marine sediment metagenome</name>
    <dbReference type="NCBI Taxonomy" id="412755"/>
    <lineage>
        <taxon>unclassified sequences</taxon>
        <taxon>metagenomes</taxon>
        <taxon>ecological metagenomes</taxon>
    </lineage>
</organism>
<dbReference type="SMART" id="SM00091">
    <property type="entry name" value="PAS"/>
    <property type="match status" value="1"/>
</dbReference>
<dbReference type="Gene3D" id="3.30.450.20">
    <property type="entry name" value="PAS domain"/>
    <property type="match status" value="1"/>
</dbReference>
<dbReference type="CDD" id="cd00082">
    <property type="entry name" value="HisKA"/>
    <property type="match status" value="1"/>
</dbReference>
<evidence type="ECO:0000256" key="4">
    <source>
        <dbReference type="ARBA" id="ARBA00022840"/>
    </source>
</evidence>
<dbReference type="CDD" id="cd00130">
    <property type="entry name" value="PAS"/>
    <property type="match status" value="1"/>
</dbReference>
<reference evidence="7" key="1">
    <citation type="journal article" date="2014" name="Front. Microbiol.">
        <title>High frequency of phylogenetically diverse reductive dehalogenase-homologous genes in deep subseafloor sedimentary metagenomes.</title>
        <authorList>
            <person name="Kawai M."/>
            <person name="Futagami T."/>
            <person name="Toyoda A."/>
            <person name="Takaki Y."/>
            <person name="Nishi S."/>
            <person name="Hori S."/>
            <person name="Arai W."/>
            <person name="Tsubouchi T."/>
            <person name="Morono Y."/>
            <person name="Uchiyama I."/>
            <person name="Ito T."/>
            <person name="Fujiyama A."/>
            <person name="Inagaki F."/>
            <person name="Takami H."/>
        </authorList>
    </citation>
    <scope>NUCLEOTIDE SEQUENCE</scope>
    <source>
        <strain evidence="7">Expedition CK06-06</strain>
    </source>
</reference>